<accession>A0A9W6GTS8</accession>
<proteinExistence type="predicted"/>
<dbReference type="RefSeq" id="WP_281802205.1">
    <property type="nucleotide sequence ID" value="NZ_BSEC01000001.1"/>
</dbReference>
<keyword evidence="2" id="KW-1185">Reference proteome</keyword>
<comment type="caution">
    <text evidence="1">The sequence shown here is derived from an EMBL/GenBank/DDBJ whole genome shotgun (WGS) entry which is preliminary data.</text>
</comment>
<protein>
    <recommendedName>
        <fullName evidence="3">SGNH/GDSL hydrolase family protein</fullName>
    </recommendedName>
</protein>
<dbReference type="EMBL" id="BSEC01000001">
    <property type="protein sequence ID" value="GLI92785.1"/>
    <property type="molecule type" value="Genomic_DNA"/>
</dbReference>
<evidence type="ECO:0008006" key="3">
    <source>
        <dbReference type="Google" id="ProtNLM"/>
    </source>
</evidence>
<reference evidence="1" key="1">
    <citation type="journal article" date="2023" name="Int. J. Syst. Evol. Microbiol.">
        <title>Methylocystis iwaonis sp. nov., a type II methane-oxidizing bacterium from surface soil of a rice paddy field in Japan, and emended description of the genus Methylocystis (ex Whittenbury et al. 1970) Bowman et al. 1993.</title>
        <authorList>
            <person name="Kaise H."/>
            <person name="Sawadogo J.B."/>
            <person name="Alam M.S."/>
            <person name="Ueno C."/>
            <person name="Dianou D."/>
            <person name="Shinjo R."/>
            <person name="Asakawa S."/>
        </authorList>
    </citation>
    <scope>NUCLEOTIDE SEQUENCE</scope>
    <source>
        <strain evidence="1">LMG27198</strain>
    </source>
</reference>
<dbReference type="Proteomes" id="UP001144323">
    <property type="component" value="Unassembled WGS sequence"/>
</dbReference>
<evidence type="ECO:0000313" key="2">
    <source>
        <dbReference type="Proteomes" id="UP001144323"/>
    </source>
</evidence>
<dbReference type="AlphaFoldDB" id="A0A9W6GTS8"/>
<name>A0A9W6GTS8_9HYPH</name>
<gene>
    <name evidence="1" type="ORF">LMG27198_17770</name>
</gene>
<dbReference type="SUPFAM" id="SSF52266">
    <property type="entry name" value="SGNH hydrolase"/>
    <property type="match status" value="1"/>
</dbReference>
<evidence type="ECO:0000313" key="1">
    <source>
        <dbReference type="EMBL" id="GLI92785.1"/>
    </source>
</evidence>
<organism evidence="1 2">
    <name type="scientific">Methylocystis echinoides</name>
    <dbReference type="NCBI Taxonomy" id="29468"/>
    <lineage>
        <taxon>Bacteria</taxon>
        <taxon>Pseudomonadati</taxon>
        <taxon>Pseudomonadota</taxon>
        <taxon>Alphaproteobacteria</taxon>
        <taxon>Hyphomicrobiales</taxon>
        <taxon>Methylocystaceae</taxon>
        <taxon>Methylocystis</taxon>
    </lineage>
</organism>
<sequence>MRGKFIEGLKALSVVVLSVCLFLFIAEVCLRGVGFPPEPVFGWKWRNSPYKSEANLLDTRVNELELRGRPINYEKDDFVIVLLGDSYTEAGSQPFEDMPEQILERLLRDKYHYEHVRVFSVASAGWGQDQQLIWLLNYFSRFRADLVLMWLTPINDYWENGNVDRSVTPIAGPLKPTFKPSANDLELAYPRSHTKIRLLLERAIAHVQYGRDAGIEQFYTNRWLESLPASDLSPVSSSTCPETEVDQYQLVSALQKGQTLTAITDENLSEGRSHFSHFLYPQSLREAYQIRMTHRLIEKAKSVSEARGASFRAFYPKASDIDKALGLVKCVREKATGNYYASDFSDVTADLSSGALRESLLPIDIGSDEPTVISARDWHLNRAGNLLAMDGVARQLIQKNLLYRRDN</sequence>